<name>A0A0J7KFI1_LASNI</name>
<keyword evidence="3" id="KW-0479">Metal-binding</keyword>
<gene>
    <name evidence="10" type="ORF">RF55_11392</name>
</gene>
<comment type="cofactor">
    <cofactor evidence="1">
        <name>Mg(2+)</name>
        <dbReference type="ChEBI" id="CHEBI:18420"/>
    </cofactor>
</comment>
<dbReference type="OrthoDB" id="7698403at2759"/>
<dbReference type="Pfam" id="PF00929">
    <property type="entry name" value="RNase_T"/>
    <property type="match status" value="1"/>
</dbReference>
<organism evidence="10 11">
    <name type="scientific">Lasius niger</name>
    <name type="common">Black garden ant</name>
    <dbReference type="NCBI Taxonomy" id="67767"/>
    <lineage>
        <taxon>Eukaryota</taxon>
        <taxon>Metazoa</taxon>
        <taxon>Ecdysozoa</taxon>
        <taxon>Arthropoda</taxon>
        <taxon>Hexapoda</taxon>
        <taxon>Insecta</taxon>
        <taxon>Pterygota</taxon>
        <taxon>Neoptera</taxon>
        <taxon>Endopterygota</taxon>
        <taxon>Hymenoptera</taxon>
        <taxon>Apocrita</taxon>
        <taxon>Aculeata</taxon>
        <taxon>Formicoidea</taxon>
        <taxon>Formicidae</taxon>
        <taxon>Formicinae</taxon>
        <taxon>Lasius</taxon>
        <taxon>Lasius</taxon>
    </lineage>
</organism>
<evidence type="ECO:0000256" key="4">
    <source>
        <dbReference type="ARBA" id="ARBA00022801"/>
    </source>
</evidence>
<evidence type="ECO:0000313" key="10">
    <source>
        <dbReference type="EMBL" id="KMQ89019.1"/>
    </source>
</evidence>
<dbReference type="Gene3D" id="3.30.420.10">
    <property type="entry name" value="Ribonuclease H-like superfamily/Ribonuclease H"/>
    <property type="match status" value="1"/>
</dbReference>
<feature type="compositionally biased region" description="Basic and acidic residues" evidence="8">
    <location>
        <begin position="427"/>
        <end position="437"/>
    </location>
</feature>
<feature type="region of interest" description="Disordered" evidence="8">
    <location>
        <begin position="410"/>
        <end position="437"/>
    </location>
</feature>
<dbReference type="InterPro" id="IPR040393">
    <property type="entry name" value="TREX1/2"/>
</dbReference>
<dbReference type="PANTHER" id="PTHR13058:SF22">
    <property type="entry name" value="EXODEOXYRIBONUCLEASE III"/>
    <property type="match status" value="1"/>
</dbReference>
<dbReference type="STRING" id="67767.A0A0J7KFI1"/>
<sequence length="748" mass="84273">MKVMAQGKHLDFPNLYKRYEREIDPALEAVAKDLCKRAAEEERQLVTENLDKLSKELPKEIVNELYPFMSTLHSATDANLDADATQEDIVTKTKQFDAALGNIVNIIVSYDMGWSKRGNGRNYNSFNGYGTIIGFLTGKILDFATQNRKCKLCDTGHDQKDHDCRKNFSGSAKAVEPDVGAALVNDSAILQEAGLNVKVLIGDEDSSTIAAINLGNPLKVHKLSDSNHLKKHVMKDLYALQKNFKEMRKKEVIPHLKKCFTYAVSQNQGQSAQLARTIRIIPDHAFGRHENCGTWYKDSHKIELNDDNLYYELWTIFEKYAKNAAKFAVIASSQANESVNNMMAHKAPKKCCYSLSESADYRLASAVCTKNDGEKHLLDVNAKLNVPPGKHTAILAMQLDKKREKKAMKAKLPSTKSRRNLLSQMKEASRKSKERSEGVQYQSNCGMNISMENATLIDSQRFADKLPDVSVSSEHCNIVYFYLETSGFSKNAEILQIAAKFEECTFTVYLSPTRPIDADASRVTGLTYIKRNLFFHEKPVLTFLPREALQSFQEFLNFSAKPCILVAHNAPFDSAHLLRLIISHGMIENFSKIAKFCDSLTILRKLFPERKGQKDSFKLQTLARDLLKLETPGQFHEALFDVEVLEKLSHTFIKTESLCTICKTYKESVMAKIILPSSKNLKDVISNSIIKKMAGAGISYEILQQVYLGKGEKGVEHLLSKETTPRKPLITKTKKVIQKVIHYLKSKG</sequence>
<dbReference type="InterPro" id="IPR036397">
    <property type="entry name" value="RNaseH_sf"/>
</dbReference>
<dbReference type="PaxDb" id="67767-A0A0J7KFI1"/>
<evidence type="ECO:0000256" key="6">
    <source>
        <dbReference type="ARBA" id="ARBA00022842"/>
    </source>
</evidence>
<evidence type="ECO:0000256" key="3">
    <source>
        <dbReference type="ARBA" id="ARBA00022723"/>
    </source>
</evidence>
<dbReference type="Pfam" id="PF25244">
    <property type="entry name" value="PML_C"/>
    <property type="match status" value="1"/>
</dbReference>
<dbReference type="GO" id="GO:0008296">
    <property type="term" value="F:3'-5'-DNA exonuclease activity"/>
    <property type="evidence" value="ECO:0007669"/>
    <property type="project" value="TreeGrafter"/>
</dbReference>
<evidence type="ECO:0000313" key="11">
    <source>
        <dbReference type="Proteomes" id="UP000036403"/>
    </source>
</evidence>
<accession>A0A0J7KFI1</accession>
<dbReference type="Pfam" id="PF20700">
    <property type="entry name" value="Mutator"/>
    <property type="match status" value="1"/>
</dbReference>
<evidence type="ECO:0000256" key="2">
    <source>
        <dbReference type="ARBA" id="ARBA00022722"/>
    </source>
</evidence>
<keyword evidence="5" id="KW-0269">Exonuclease</keyword>
<keyword evidence="11" id="KW-1185">Reference proteome</keyword>
<comment type="similarity">
    <text evidence="7">Belongs to the exonuclease superfamily. TREX family.</text>
</comment>
<evidence type="ECO:0000256" key="7">
    <source>
        <dbReference type="ARBA" id="ARBA00025769"/>
    </source>
</evidence>
<evidence type="ECO:0000256" key="8">
    <source>
        <dbReference type="SAM" id="MobiDB-lite"/>
    </source>
</evidence>
<dbReference type="PANTHER" id="PTHR13058">
    <property type="entry name" value="THREE PRIME REPAIR EXONUCLEASE 1, 2"/>
    <property type="match status" value="1"/>
</dbReference>
<protein>
    <submittedName>
        <fullName evidence="10">Transcription factor pml</fullName>
    </submittedName>
</protein>
<dbReference type="EMBL" id="LBMM01008261">
    <property type="protein sequence ID" value="KMQ89019.1"/>
    <property type="molecule type" value="Genomic_DNA"/>
</dbReference>
<evidence type="ECO:0000256" key="1">
    <source>
        <dbReference type="ARBA" id="ARBA00001946"/>
    </source>
</evidence>
<evidence type="ECO:0000256" key="5">
    <source>
        <dbReference type="ARBA" id="ARBA00022839"/>
    </source>
</evidence>
<dbReference type="GO" id="GO:0005737">
    <property type="term" value="C:cytoplasm"/>
    <property type="evidence" value="ECO:0007669"/>
    <property type="project" value="TreeGrafter"/>
</dbReference>
<dbReference type="Proteomes" id="UP000036403">
    <property type="component" value="Unassembled WGS sequence"/>
</dbReference>
<reference evidence="10 11" key="1">
    <citation type="submission" date="2015-04" db="EMBL/GenBank/DDBJ databases">
        <title>Lasius niger genome sequencing.</title>
        <authorList>
            <person name="Konorov E.A."/>
            <person name="Nikitin M.A."/>
            <person name="Kirill M.V."/>
            <person name="Chang P."/>
        </authorList>
    </citation>
    <scope>NUCLEOTIDE SEQUENCE [LARGE SCALE GENOMIC DNA]</scope>
    <source>
        <tissue evidence="10">Whole</tissue>
    </source>
</reference>
<dbReference type="GO" id="GO:0046872">
    <property type="term" value="F:metal ion binding"/>
    <property type="evidence" value="ECO:0007669"/>
    <property type="project" value="UniProtKB-KW"/>
</dbReference>
<evidence type="ECO:0000259" key="9">
    <source>
        <dbReference type="SMART" id="SM00479"/>
    </source>
</evidence>
<comment type="caution">
    <text evidence="10">The sequence shown here is derived from an EMBL/GenBank/DDBJ whole genome shotgun (WGS) entry which is preliminary data.</text>
</comment>
<dbReference type="GO" id="GO:0006308">
    <property type="term" value="P:DNA catabolic process"/>
    <property type="evidence" value="ECO:0007669"/>
    <property type="project" value="TreeGrafter"/>
</dbReference>
<dbReference type="InterPro" id="IPR012337">
    <property type="entry name" value="RNaseH-like_sf"/>
</dbReference>
<proteinExistence type="inferred from homology"/>
<keyword evidence="2" id="KW-0540">Nuclease</keyword>
<dbReference type="AlphaFoldDB" id="A0A0J7KFI1"/>
<dbReference type="SMART" id="SM00479">
    <property type="entry name" value="EXOIII"/>
    <property type="match status" value="1"/>
</dbReference>
<dbReference type="GO" id="GO:0003676">
    <property type="term" value="F:nucleic acid binding"/>
    <property type="evidence" value="ECO:0007669"/>
    <property type="project" value="InterPro"/>
</dbReference>
<feature type="domain" description="Exonuclease" evidence="9">
    <location>
        <begin position="477"/>
        <end position="658"/>
    </location>
</feature>
<dbReference type="InterPro" id="IPR057617">
    <property type="entry name" value="PML_C"/>
</dbReference>
<keyword evidence="4" id="KW-0378">Hydrolase</keyword>
<keyword evidence="6" id="KW-0460">Magnesium</keyword>
<dbReference type="SUPFAM" id="SSF53098">
    <property type="entry name" value="Ribonuclease H-like"/>
    <property type="match status" value="1"/>
</dbReference>
<dbReference type="CDD" id="cd06127">
    <property type="entry name" value="DEDDh"/>
    <property type="match status" value="1"/>
</dbReference>
<dbReference type="InterPro" id="IPR049012">
    <property type="entry name" value="Mutator_transp_dom"/>
</dbReference>
<dbReference type="InterPro" id="IPR013520">
    <property type="entry name" value="Ribonucl_H"/>
</dbReference>